<dbReference type="GO" id="GO:0006508">
    <property type="term" value="P:proteolysis"/>
    <property type="evidence" value="ECO:0007669"/>
    <property type="project" value="UniProtKB-KW"/>
</dbReference>
<keyword evidence="1" id="KW-0812">Transmembrane</keyword>
<keyword evidence="3" id="KW-1185">Reference proteome</keyword>
<reference evidence="2" key="1">
    <citation type="submission" date="2022-05" db="EMBL/GenBank/DDBJ databases">
        <authorList>
            <person name="Colautti A."/>
            <person name="Iacumin L."/>
        </authorList>
    </citation>
    <scope>NUCLEOTIDE SEQUENCE</scope>
    <source>
        <strain evidence="2">DSM 30747</strain>
    </source>
</reference>
<accession>A0A9X3LCC3</accession>
<organism evidence="2 3">
    <name type="scientific">Psychrobacillus psychrodurans</name>
    <dbReference type="NCBI Taxonomy" id="126157"/>
    <lineage>
        <taxon>Bacteria</taxon>
        <taxon>Bacillati</taxon>
        <taxon>Bacillota</taxon>
        <taxon>Bacilli</taxon>
        <taxon>Bacillales</taxon>
        <taxon>Bacillaceae</taxon>
        <taxon>Psychrobacillus</taxon>
    </lineage>
</organism>
<gene>
    <name evidence="2" type="ORF">M9R61_18570</name>
</gene>
<keyword evidence="1" id="KW-0472">Membrane</keyword>
<dbReference type="Proteomes" id="UP001152172">
    <property type="component" value="Unassembled WGS sequence"/>
</dbReference>
<feature type="transmembrane region" description="Helical" evidence="1">
    <location>
        <begin position="6"/>
        <end position="28"/>
    </location>
</feature>
<dbReference type="RefSeq" id="WP_269923298.1">
    <property type="nucleotide sequence ID" value="NZ_JAMKBI010000019.1"/>
</dbReference>
<evidence type="ECO:0000256" key="1">
    <source>
        <dbReference type="SAM" id="Phobius"/>
    </source>
</evidence>
<dbReference type="EMBL" id="JAMKBI010000019">
    <property type="protein sequence ID" value="MCZ8535310.1"/>
    <property type="molecule type" value="Genomic_DNA"/>
</dbReference>
<dbReference type="GO" id="GO:0008233">
    <property type="term" value="F:peptidase activity"/>
    <property type="evidence" value="ECO:0007669"/>
    <property type="project" value="UniProtKB-KW"/>
</dbReference>
<protein>
    <submittedName>
        <fullName evidence="2">Clp protease ClpB</fullName>
    </submittedName>
</protein>
<proteinExistence type="predicted"/>
<name>A0A9X3LCC3_9BACI</name>
<evidence type="ECO:0000313" key="3">
    <source>
        <dbReference type="Proteomes" id="UP001152172"/>
    </source>
</evidence>
<sequence length="105" mass="12095">MKQSTYLIGIFIFGISIVISSFILFSAFSNSASKVNDSQIVTISLPNLMTKTQLSEYLQLSEQSIDDIIKKDEFEKANLNSYDTYKYIPYLELDKSEKVFKSRDR</sequence>
<keyword evidence="2" id="KW-0378">Hydrolase</keyword>
<evidence type="ECO:0000313" key="2">
    <source>
        <dbReference type="EMBL" id="MCZ8535310.1"/>
    </source>
</evidence>
<keyword evidence="1" id="KW-1133">Transmembrane helix</keyword>
<comment type="caution">
    <text evidence="2">The sequence shown here is derived from an EMBL/GenBank/DDBJ whole genome shotgun (WGS) entry which is preliminary data.</text>
</comment>
<dbReference type="AlphaFoldDB" id="A0A9X3LCC3"/>
<keyword evidence="2" id="KW-0645">Protease</keyword>